<evidence type="ECO:0000313" key="5">
    <source>
        <dbReference type="Proteomes" id="UP001175271"/>
    </source>
</evidence>
<reference evidence="4" key="1">
    <citation type="submission" date="2023-06" db="EMBL/GenBank/DDBJ databases">
        <title>Genomic analysis of the entomopathogenic nematode Steinernema hermaphroditum.</title>
        <authorList>
            <person name="Schwarz E.M."/>
            <person name="Heppert J.K."/>
            <person name="Baniya A."/>
            <person name="Schwartz H.T."/>
            <person name="Tan C.-H."/>
            <person name="Antoshechkin I."/>
            <person name="Sternberg P.W."/>
            <person name="Goodrich-Blair H."/>
            <person name="Dillman A.R."/>
        </authorList>
    </citation>
    <scope>NUCLEOTIDE SEQUENCE</scope>
    <source>
        <strain evidence="4">PS9179</strain>
        <tissue evidence="4">Whole animal</tissue>
    </source>
</reference>
<dbReference type="Pfam" id="PF00089">
    <property type="entry name" value="Trypsin"/>
    <property type="match status" value="1"/>
</dbReference>
<feature type="domain" description="Peptidase S1" evidence="3">
    <location>
        <begin position="24"/>
        <end position="281"/>
    </location>
</feature>
<evidence type="ECO:0000259" key="3">
    <source>
        <dbReference type="PROSITE" id="PS50240"/>
    </source>
</evidence>
<sequence>MLRLPAALRQCLAPSPGSPTVPSVRNGFQSPIDSSVDWRFSPYLPSPVAPLLTAICGGSLLSPRHVLTAAHRAIDMVSPSFIMVGSVDVESVSPNTKWREVHATVLHTNYSRYNDTHQNDIAVLEFSPEVSYNDEVAPVRFLRDDRKLPWKEGILTGFGTFRHRPNVFSLQETVVSRFLLSATVDLIDHERCRSVYRNSRAGLCETRKSKLETFFKNSKLETCIFGDSGGPLHIVRGGETFQVGLTSFGTSVVANMYRQDLFPSVFTRLSSHCSFIVRATNGLAKCL</sequence>
<protein>
    <recommendedName>
        <fullName evidence="3">Peptidase S1 domain-containing protein</fullName>
    </recommendedName>
</protein>
<keyword evidence="1" id="KW-1015">Disulfide bond</keyword>
<dbReference type="CDD" id="cd00190">
    <property type="entry name" value="Tryp_SPc"/>
    <property type="match status" value="1"/>
</dbReference>
<dbReference type="PRINTS" id="PR00722">
    <property type="entry name" value="CHYMOTRYPSIN"/>
</dbReference>
<dbReference type="Proteomes" id="UP001175271">
    <property type="component" value="Unassembled WGS sequence"/>
</dbReference>
<dbReference type="SMART" id="SM00020">
    <property type="entry name" value="Tryp_SPc"/>
    <property type="match status" value="1"/>
</dbReference>
<keyword evidence="5" id="KW-1185">Reference proteome</keyword>
<evidence type="ECO:0000256" key="1">
    <source>
        <dbReference type="ARBA" id="ARBA00023157"/>
    </source>
</evidence>
<dbReference type="Gene3D" id="2.40.10.10">
    <property type="entry name" value="Trypsin-like serine proteases"/>
    <property type="match status" value="1"/>
</dbReference>
<dbReference type="EMBL" id="JAUCMV010000002">
    <property type="protein sequence ID" value="KAK0417598.1"/>
    <property type="molecule type" value="Genomic_DNA"/>
</dbReference>
<name>A0AA39I6Q1_9BILA</name>
<dbReference type="InterPro" id="IPR051487">
    <property type="entry name" value="Ser/Thr_Proteases_Immune/Dev"/>
</dbReference>
<evidence type="ECO:0000256" key="2">
    <source>
        <dbReference type="ARBA" id="ARBA00024195"/>
    </source>
</evidence>
<comment type="caution">
    <text evidence="4">The sequence shown here is derived from an EMBL/GenBank/DDBJ whole genome shotgun (WGS) entry which is preliminary data.</text>
</comment>
<dbReference type="InterPro" id="IPR001254">
    <property type="entry name" value="Trypsin_dom"/>
</dbReference>
<dbReference type="SUPFAM" id="SSF50494">
    <property type="entry name" value="Trypsin-like serine proteases"/>
    <property type="match status" value="1"/>
</dbReference>
<dbReference type="InterPro" id="IPR043504">
    <property type="entry name" value="Peptidase_S1_PA_chymotrypsin"/>
</dbReference>
<dbReference type="InterPro" id="IPR009003">
    <property type="entry name" value="Peptidase_S1_PA"/>
</dbReference>
<dbReference type="AlphaFoldDB" id="A0AA39I6Q1"/>
<dbReference type="PROSITE" id="PS50240">
    <property type="entry name" value="TRYPSIN_DOM"/>
    <property type="match status" value="1"/>
</dbReference>
<dbReference type="FunFam" id="2.40.10.10:FF:000068">
    <property type="entry name" value="transmembrane protease serine 2"/>
    <property type="match status" value="1"/>
</dbReference>
<dbReference type="InterPro" id="IPR001314">
    <property type="entry name" value="Peptidase_S1A"/>
</dbReference>
<proteinExistence type="inferred from homology"/>
<comment type="similarity">
    <text evidence="2">Belongs to the peptidase S1 family. CLIP subfamily.</text>
</comment>
<organism evidence="4 5">
    <name type="scientific">Steinernema hermaphroditum</name>
    <dbReference type="NCBI Taxonomy" id="289476"/>
    <lineage>
        <taxon>Eukaryota</taxon>
        <taxon>Metazoa</taxon>
        <taxon>Ecdysozoa</taxon>
        <taxon>Nematoda</taxon>
        <taxon>Chromadorea</taxon>
        <taxon>Rhabditida</taxon>
        <taxon>Tylenchina</taxon>
        <taxon>Panagrolaimomorpha</taxon>
        <taxon>Strongyloidoidea</taxon>
        <taxon>Steinernematidae</taxon>
        <taxon>Steinernema</taxon>
    </lineage>
</organism>
<dbReference type="GO" id="GO:0006508">
    <property type="term" value="P:proteolysis"/>
    <property type="evidence" value="ECO:0007669"/>
    <property type="project" value="InterPro"/>
</dbReference>
<dbReference type="GO" id="GO:0004252">
    <property type="term" value="F:serine-type endopeptidase activity"/>
    <property type="evidence" value="ECO:0007669"/>
    <property type="project" value="InterPro"/>
</dbReference>
<evidence type="ECO:0000313" key="4">
    <source>
        <dbReference type="EMBL" id="KAK0417598.1"/>
    </source>
</evidence>
<gene>
    <name evidence="4" type="ORF">QR680_013103</name>
</gene>
<accession>A0AA39I6Q1</accession>
<dbReference type="PANTHER" id="PTHR24256">
    <property type="entry name" value="TRYPTASE-RELATED"/>
    <property type="match status" value="1"/>
</dbReference>